<comment type="similarity">
    <text evidence="1">Belongs to the 'GDXG' lipolytic enzyme family.</text>
</comment>
<accession>A0AAW1Y0D8</accession>
<reference evidence="3 4" key="1">
    <citation type="journal article" date="2023" name="G3 (Bethesda)">
        <title>A chromosome-length genome assembly and annotation of blackberry (Rubus argutus, cv. 'Hillquist').</title>
        <authorList>
            <person name="Bruna T."/>
            <person name="Aryal R."/>
            <person name="Dudchenko O."/>
            <person name="Sargent D.J."/>
            <person name="Mead D."/>
            <person name="Buti M."/>
            <person name="Cavallini A."/>
            <person name="Hytonen T."/>
            <person name="Andres J."/>
            <person name="Pham M."/>
            <person name="Weisz D."/>
            <person name="Mascagni F."/>
            <person name="Usai G."/>
            <person name="Natali L."/>
            <person name="Bassil N."/>
            <person name="Fernandez G.E."/>
            <person name="Lomsadze A."/>
            <person name="Armour M."/>
            <person name="Olukolu B."/>
            <person name="Poorten T."/>
            <person name="Britton C."/>
            <person name="Davik J."/>
            <person name="Ashrafi H."/>
            <person name="Aiden E.L."/>
            <person name="Borodovsky M."/>
            <person name="Worthington M."/>
        </authorList>
    </citation>
    <scope>NUCLEOTIDE SEQUENCE [LARGE SCALE GENOMIC DNA]</scope>
    <source>
        <strain evidence="3">PI 553951</strain>
    </source>
</reference>
<organism evidence="3 4">
    <name type="scientific">Rubus argutus</name>
    <name type="common">Southern blackberry</name>
    <dbReference type="NCBI Taxonomy" id="59490"/>
    <lineage>
        <taxon>Eukaryota</taxon>
        <taxon>Viridiplantae</taxon>
        <taxon>Streptophyta</taxon>
        <taxon>Embryophyta</taxon>
        <taxon>Tracheophyta</taxon>
        <taxon>Spermatophyta</taxon>
        <taxon>Magnoliopsida</taxon>
        <taxon>eudicotyledons</taxon>
        <taxon>Gunneridae</taxon>
        <taxon>Pentapetalae</taxon>
        <taxon>rosids</taxon>
        <taxon>fabids</taxon>
        <taxon>Rosales</taxon>
        <taxon>Rosaceae</taxon>
        <taxon>Rosoideae</taxon>
        <taxon>Rosoideae incertae sedis</taxon>
        <taxon>Rubus</taxon>
    </lineage>
</organism>
<dbReference type="AlphaFoldDB" id="A0AAW1Y0D8"/>
<feature type="domain" description="Alpha/beta hydrolase fold-3" evidence="2">
    <location>
        <begin position="76"/>
        <end position="131"/>
    </location>
</feature>
<proteinExistence type="inferred from homology"/>
<evidence type="ECO:0000256" key="1">
    <source>
        <dbReference type="ARBA" id="ARBA00010515"/>
    </source>
</evidence>
<dbReference type="EMBL" id="JBEDUW010000002">
    <property type="protein sequence ID" value="KAK9942171.1"/>
    <property type="molecule type" value="Genomic_DNA"/>
</dbReference>
<dbReference type="PANTHER" id="PTHR23024">
    <property type="entry name" value="ARYLACETAMIDE DEACETYLASE"/>
    <property type="match status" value="1"/>
</dbReference>
<dbReference type="SUPFAM" id="SSF53474">
    <property type="entry name" value="alpha/beta-Hydrolases"/>
    <property type="match status" value="1"/>
</dbReference>
<dbReference type="InterPro" id="IPR013094">
    <property type="entry name" value="AB_hydrolase_3"/>
</dbReference>
<dbReference type="InterPro" id="IPR050466">
    <property type="entry name" value="Carboxylest/Gibb_receptor"/>
</dbReference>
<dbReference type="Pfam" id="PF07859">
    <property type="entry name" value="Abhydrolase_3"/>
    <property type="match status" value="1"/>
</dbReference>
<protein>
    <recommendedName>
        <fullName evidence="2">Alpha/beta hydrolase fold-3 domain-containing protein</fullName>
    </recommendedName>
</protein>
<gene>
    <name evidence="3" type="ORF">M0R45_007852</name>
</gene>
<name>A0AAW1Y0D8_RUBAR</name>
<dbReference type="Proteomes" id="UP001457282">
    <property type="component" value="Unassembled WGS sequence"/>
</dbReference>
<sequence length="145" mass="16038">MDSNNNEIIHEFPPFFKVYKDGTIERYMTGHDHVPAGLDPTNRSPNKDVVVSPETGVKARIFIPKINGGGQKLPLLVHYHGGGFCLGSAFGEKFGNFLSSLVLKAKVIAVSVEYRLAPEHPLPIAYHDSLARVTLDRFPLERARA</sequence>
<comment type="caution">
    <text evidence="3">The sequence shown here is derived from an EMBL/GenBank/DDBJ whole genome shotgun (WGS) entry which is preliminary data.</text>
</comment>
<evidence type="ECO:0000313" key="3">
    <source>
        <dbReference type="EMBL" id="KAK9942171.1"/>
    </source>
</evidence>
<dbReference type="Gene3D" id="3.40.50.1820">
    <property type="entry name" value="alpha/beta hydrolase"/>
    <property type="match status" value="1"/>
</dbReference>
<dbReference type="PANTHER" id="PTHR23024:SF408">
    <property type="entry name" value="ALPHA_BETA HYDROLASE FOLD-3 DOMAIN-CONTAINING PROTEIN"/>
    <property type="match status" value="1"/>
</dbReference>
<evidence type="ECO:0000259" key="2">
    <source>
        <dbReference type="Pfam" id="PF07859"/>
    </source>
</evidence>
<dbReference type="GO" id="GO:0016787">
    <property type="term" value="F:hydrolase activity"/>
    <property type="evidence" value="ECO:0007669"/>
    <property type="project" value="InterPro"/>
</dbReference>
<keyword evidence="4" id="KW-1185">Reference proteome</keyword>
<dbReference type="InterPro" id="IPR029058">
    <property type="entry name" value="AB_hydrolase_fold"/>
</dbReference>
<evidence type="ECO:0000313" key="4">
    <source>
        <dbReference type="Proteomes" id="UP001457282"/>
    </source>
</evidence>